<keyword evidence="2" id="KW-1185">Reference proteome</keyword>
<evidence type="ECO:0000313" key="1">
    <source>
        <dbReference type="EMBL" id="KAK3512728.1"/>
    </source>
</evidence>
<protein>
    <submittedName>
        <fullName evidence="1">Uncharacterized protein</fullName>
    </submittedName>
</protein>
<dbReference type="EMBL" id="JAUCMX010000023">
    <property type="protein sequence ID" value="KAK3512728.1"/>
    <property type="molecule type" value="Genomic_DNA"/>
</dbReference>
<comment type="caution">
    <text evidence="1">The sequence shown here is derived from an EMBL/GenBank/DDBJ whole genome shotgun (WGS) entry which is preliminary data.</text>
</comment>
<evidence type="ECO:0000313" key="2">
    <source>
        <dbReference type="Proteomes" id="UP001274896"/>
    </source>
</evidence>
<sequence length="47" mass="5363">MELRRRQDVVRRSSAIFSTSYDRWSSAGTAAKHLNNNNNGVCGHRRS</sequence>
<name>A0AAE0Q2W8_9TELE</name>
<gene>
    <name evidence="1" type="ORF">QTP70_023518</name>
</gene>
<proteinExistence type="predicted"/>
<accession>A0AAE0Q2W8</accession>
<reference evidence="1" key="1">
    <citation type="submission" date="2023-06" db="EMBL/GenBank/DDBJ databases">
        <title>Male Hemibagrus guttatus genome.</title>
        <authorList>
            <person name="Bian C."/>
        </authorList>
    </citation>
    <scope>NUCLEOTIDE SEQUENCE</scope>
    <source>
        <strain evidence="1">Male_cb2023</strain>
        <tissue evidence="1">Muscle</tissue>
    </source>
</reference>
<organism evidence="1 2">
    <name type="scientific">Hemibagrus guttatus</name>
    <dbReference type="NCBI Taxonomy" id="175788"/>
    <lineage>
        <taxon>Eukaryota</taxon>
        <taxon>Metazoa</taxon>
        <taxon>Chordata</taxon>
        <taxon>Craniata</taxon>
        <taxon>Vertebrata</taxon>
        <taxon>Euteleostomi</taxon>
        <taxon>Actinopterygii</taxon>
        <taxon>Neopterygii</taxon>
        <taxon>Teleostei</taxon>
        <taxon>Ostariophysi</taxon>
        <taxon>Siluriformes</taxon>
        <taxon>Bagridae</taxon>
        <taxon>Hemibagrus</taxon>
    </lineage>
</organism>
<dbReference type="AlphaFoldDB" id="A0AAE0Q2W8"/>
<dbReference type="Proteomes" id="UP001274896">
    <property type="component" value="Unassembled WGS sequence"/>
</dbReference>